<reference evidence="3" key="2">
    <citation type="submission" date="2021-04" db="EMBL/GenBank/DDBJ databases">
        <title>Genomic sequence of Actinosynnema pretiosum subsp. pretiosum ATCC 31280 (C-14919).</title>
        <authorList>
            <person name="Bai L."/>
            <person name="Wang X."/>
            <person name="Xiao Y."/>
        </authorList>
    </citation>
    <scope>NUCLEOTIDE SEQUENCE</scope>
    <source>
        <strain evidence="3">ATCC 31280</strain>
    </source>
</reference>
<evidence type="ECO:0000259" key="1">
    <source>
        <dbReference type="PROSITE" id="PS50075"/>
    </source>
</evidence>
<sequence length="90" mass="9774">MTSGTESRTDDVQGVVLDFLRARTGAEWDAERDLFAEGGLSSLFAMELVVHLEQCFDVEIAGPDLRLDNFRTVRAMTALVDRLRAGGAGG</sequence>
<proteinExistence type="predicted"/>
<dbReference type="Gene3D" id="1.10.1200.10">
    <property type="entry name" value="ACP-like"/>
    <property type="match status" value="1"/>
</dbReference>
<dbReference type="EMBL" id="KY489977">
    <property type="protein sequence ID" value="AQZ37101.1"/>
    <property type="molecule type" value="Genomic_DNA"/>
</dbReference>
<dbReference type="EMBL" id="CP073249">
    <property type="protein sequence ID" value="QUF05285.1"/>
    <property type="molecule type" value="Genomic_DNA"/>
</dbReference>
<organism evidence="2">
    <name type="scientific">Actinosynnema pretiosum subsp. pretiosum</name>
    <dbReference type="NCBI Taxonomy" id="103721"/>
    <lineage>
        <taxon>Bacteria</taxon>
        <taxon>Bacillati</taxon>
        <taxon>Actinomycetota</taxon>
        <taxon>Actinomycetes</taxon>
        <taxon>Pseudonocardiales</taxon>
        <taxon>Pseudonocardiaceae</taxon>
        <taxon>Actinosynnema</taxon>
    </lineage>
</organism>
<feature type="domain" description="Carrier" evidence="1">
    <location>
        <begin position="6"/>
        <end position="84"/>
    </location>
</feature>
<dbReference type="PROSITE" id="PS50075">
    <property type="entry name" value="CARRIER"/>
    <property type="match status" value="1"/>
</dbReference>
<dbReference type="AlphaFoldDB" id="A0A1U9Y7Q9"/>
<dbReference type="Proteomes" id="UP000677152">
    <property type="component" value="Chromosome"/>
</dbReference>
<dbReference type="InterPro" id="IPR009081">
    <property type="entry name" value="PP-bd_ACP"/>
</dbReference>
<reference evidence="2" key="1">
    <citation type="submission" date="2017-01" db="EMBL/GenBank/DDBJ databases">
        <title>Optimization of ansamitocin biosynthetic pathway.</title>
        <authorList>
            <person name="Ning X."/>
            <person name="Bai L."/>
        </authorList>
    </citation>
    <scope>NUCLEOTIDE SEQUENCE</scope>
    <source>
        <strain evidence="2">ATCC 31280</strain>
    </source>
</reference>
<gene>
    <name evidence="3" type="ORF">KCV87_04030</name>
</gene>
<dbReference type="Pfam" id="PF00550">
    <property type="entry name" value="PP-binding"/>
    <property type="match status" value="1"/>
</dbReference>
<evidence type="ECO:0000313" key="2">
    <source>
        <dbReference type="EMBL" id="AQZ37101.1"/>
    </source>
</evidence>
<protein>
    <submittedName>
        <fullName evidence="2">Acyl carrier protein</fullName>
    </submittedName>
</protein>
<dbReference type="SUPFAM" id="SSF47336">
    <property type="entry name" value="ACP-like"/>
    <property type="match status" value="1"/>
</dbReference>
<evidence type="ECO:0000313" key="3">
    <source>
        <dbReference type="EMBL" id="QUF05285.1"/>
    </source>
</evidence>
<dbReference type="InterPro" id="IPR036736">
    <property type="entry name" value="ACP-like_sf"/>
</dbReference>
<accession>A0A1U9Y7Q9</accession>
<name>A0A1U9Y7Q9_9PSEU</name>